<protein>
    <submittedName>
        <fullName evidence="1">Uncharacterized protein</fullName>
    </submittedName>
</protein>
<keyword evidence="2" id="KW-1185">Reference proteome</keyword>
<proteinExistence type="predicted"/>
<name>A0ABU8E0D1_9ACTN</name>
<accession>A0ABU8E0D1</accession>
<dbReference type="EMBL" id="JBAPLV010000001">
    <property type="protein sequence ID" value="MEI4277112.1"/>
    <property type="molecule type" value="Genomic_DNA"/>
</dbReference>
<reference evidence="1 2" key="1">
    <citation type="submission" date="2024-03" db="EMBL/GenBank/DDBJ databases">
        <title>Draft genome sequence of Klenkia terrae.</title>
        <authorList>
            <person name="Duangmal K."/>
            <person name="Chantavorakit T."/>
        </authorList>
    </citation>
    <scope>NUCLEOTIDE SEQUENCE [LARGE SCALE GENOMIC DNA]</scope>
    <source>
        <strain evidence="1 2">JCM 17786</strain>
    </source>
</reference>
<dbReference type="RefSeq" id="WP_225234541.1">
    <property type="nucleotide sequence ID" value="NZ_JBAPLV010000001.1"/>
</dbReference>
<gene>
    <name evidence="1" type="ORF">UXQ13_01420</name>
</gene>
<comment type="caution">
    <text evidence="1">The sequence shown here is derived from an EMBL/GenBank/DDBJ whole genome shotgun (WGS) entry which is preliminary data.</text>
</comment>
<organism evidence="1 2">
    <name type="scientific">Klenkia terrae</name>
    <dbReference type="NCBI Taxonomy" id="1052259"/>
    <lineage>
        <taxon>Bacteria</taxon>
        <taxon>Bacillati</taxon>
        <taxon>Actinomycetota</taxon>
        <taxon>Actinomycetes</taxon>
        <taxon>Geodermatophilales</taxon>
        <taxon>Geodermatophilaceae</taxon>
        <taxon>Klenkia</taxon>
    </lineage>
</organism>
<evidence type="ECO:0000313" key="2">
    <source>
        <dbReference type="Proteomes" id="UP001373496"/>
    </source>
</evidence>
<dbReference type="Proteomes" id="UP001373496">
    <property type="component" value="Unassembled WGS sequence"/>
</dbReference>
<sequence length="88" mass="9695">MAAAADRAGEPARHCWVAGMPGQLQDVYPAVLLAWRQDAEGRWWGRVTYSVPRDLGPAVIDTWVQAGYLTGLDPEPAPPVVKPRRFPD</sequence>
<evidence type="ECO:0000313" key="1">
    <source>
        <dbReference type="EMBL" id="MEI4277112.1"/>
    </source>
</evidence>